<evidence type="ECO:0000256" key="1">
    <source>
        <dbReference type="ARBA" id="ARBA00004479"/>
    </source>
</evidence>
<evidence type="ECO:0000256" key="6">
    <source>
        <dbReference type="ARBA" id="ARBA00023136"/>
    </source>
</evidence>
<evidence type="ECO:0000313" key="8">
    <source>
        <dbReference type="EMBL" id="MBA0580035.1"/>
    </source>
</evidence>
<keyword evidence="2" id="KW-0723">Serine/threonine-protein kinase</keyword>
<name>A0A7J8NSP3_GOSRA</name>
<keyword evidence="6" id="KW-0472">Membrane</keyword>
<keyword evidence="2" id="KW-0808">Transferase</keyword>
<keyword evidence="7" id="KW-0325">Glycoprotein</keyword>
<dbReference type="GO" id="GO:0004674">
    <property type="term" value="F:protein serine/threonine kinase activity"/>
    <property type="evidence" value="ECO:0007669"/>
    <property type="project" value="UniProtKB-KW"/>
</dbReference>
<sequence>MDDIIVSITVAREAIGYMDPKLFYKNIGGISKKANVYSFGMMLMEIAGRRKNLNAFIDRSSQTYFSSWIYDRFEEEENVEFGDMTKNETKIVREMIIVAFWCIQTKPIYHSSMTKVLKMLESEVELLKIPP</sequence>
<evidence type="ECO:0000256" key="5">
    <source>
        <dbReference type="ARBA" id="ARBA00022989"/>
    </source>
</evidence>
<evidence type="ECO:0000256" key="2">
    <source>
        <dbReference type="ARBA" id="ARBA00022527"/>
    </source>
</evidence>
<gene>
    <name evidence="8" type="ORF">Gorai_022271</name>
</gene>
<dbReference type="PANTHER" id="PTHR27009">
    <property type="entry name" value="RUST RESISTANCE KINASE LR10-RELATED"/>
    <property type="match status" value="1"/>
</dbReference>
<evidence type="ECO:0000256" key="3">
    <source>
        <dbReference type="ARBA" id="ARBA00022692"/>
    </source>
</evidence>
<evidence type="ECO:0000256" key="4">
    <source>
        <dbReference type="ARBA" id="ARBA00022729"/>
    </source>
</evidence>
<dbReference type="Proteomes" id="UP000593578">
    <property type="component" value="Unassembled WGS sequence"/>
</dbReference>
<evidence type="ECO:0000256" key="7">
    <source>
        <dbReference type="ARBA" id="ARBA00023180"/>
    </source>
</evidence>
<dbReference type="Gene3D" id="1.10.510.10">
    <property type="entry name" value="Transferase(Phosphotransferase) domain 1"/>
    <property type="match status" value="1"/>
</dbReference>
<proteinExistence type="predicted"/>
<reference evidence="8 9" key="1">
    <citation type="journal article" date="2019" name="Genome Biol. Evol.">
        <title>Insights into the evolution of the New World diploid cottons (Gossypium, subgenus Houzingenia) based on genome sequencing.</title>
        <authorList>
            <person name="Grover C.E."/>
            <person name="Arick M.A. 2nd"/>
            <person name="Thrash A."/>
            <person name="Conover J.L."/>
            <person name="Sanders W.S."/>
            <person name="Peterson D.G."/>
            <person name="Frelichowski J.E."/>
            <person name="Scheffler J.A."/>
            <person name="Scheffler B.E."/>
            <person name="Wendel J.F."/>
        </authorList>
    </citation>
    <scope>NUCLEOTIDE SEQUENCE [LARGE SCALE GENOMIC DNA]</scope>
    <source>
        <strain evidence="8">8</strain>
        <tissue evidence="8">Leaf</tissue>
    </source>
</reference>
<evidence type="ECO:0008006" key="10">
    <source>
        <dbReference type="Google" id="ProtNLM"/>
    </source>
</evidence>
<comment type="caution">
    <text evidence="8">The sequence shown here is derived from an EMBL/GenBank/DDBJ whole genome shotgun (WGS) entry which is preliminary data.</text>
</comment>
<organism evidence="8 9">
    <name type="scientific">Gossypium raimondii</name>
    <name type="common">Peruvian cotton</name>
    <name type="synonym">Gossypium klotzschianum subsp. raimondii</name>
    <dbReference type="NCBI Taxonomy" id="29730"/>
    <lineage>
        <taxon>Eukaryota</taxon>
        <taxon>Viridiplantae</taxon>
        <taxon>Streptophyta</taxon>
        <taxon>Embryophyta</taxon>
        <taxon>Tracheophyta</taxon>
        <taxon>Spermatophyta</taxon>
        <taxon>Magnoliopsida</taxon>
        <taxon>eudicotyledons</taxon>
        <taxon>Gunneridae</taxon>
        <taxon>Pentapetalae</taxon>
        <taxon>rosids</taxon>
        <taxon>malvids</taxon>
        <taxon>Malvales</taxon>
        <taxon>Malvaceae</taxon>
        <taxon>Malvoideae</taxon>
        <taxon>Gossypium</taxon>
    </lineage>
</organism>
<evidence type="ECO:0000313" key="9">
    <source>
        <dbReference type="Proteomes" id="UP000593578"/>
    </source>
</evidence>
<keyword evidence="4" id="KW-0732">Signal</keyword>
<protein>
    <recommendedName>
        <fullName evidence="10">Protein kinase domain-containing protein</fullName>
    </recommendedName>
</protein>
<keyword evidence="3" id="KW-0812">Transmembrane</keyword>
<keyword evidence="2" id="KW-0418">Kinase</keyword>
<dbReference type="InterPro" id="IPR011009">
    <property type="entry name" value="Kinase-like_dom_sf"/>
</dbReference>
<dbReference type="GO" id="GO:0016020">
    <property type="term" value="C:membrane"/>
    <property type="evidence" value="ECO:0007669"/>
    <property type="project" value="UniProtKB-SubCell"/>
</dbReference>
<comment type="subcellular location">
    <subcellularLocation>
        <location evidence="1">Membrane</location>
        <topology evidence="1">Single-pass type I membrane protein</topology>
    </subcellularLocation>
</comment>
<dbReference type="EMBL" id="JABEZZ010000002">
    <property type="protein sequence ID" value="MBA0580035.1"/>
    <property type="molecule type" value="Genomic_DNA"/>
</dbReference>
<accession>A0A7J8NSP3</accession>
<dbReference type="SUPFAM" id="SSF56112">
    <property type="entry name" value="Protein kinase-like (PK-like)"/>
    <property type="match status" value="1"/>
</dbReference>
<dbReference type="InterPro" id="IPR045874">
    <property type="entry name" value="LRK10/LRL21-25-like"/>
</dbReference>
<dbReference type="AlphaFoldDB" id="A0A7J8NSP3"/>
<keyword evidence="5" id="KW-1133">Transmembrane helix</keyword>